<dbReference type="AlphaFoldDB" id="A0A4Q1C564"/>
<dbReference type="GO" id="GO:0070063">
    <property type="term" value="F:RNA polymerase binding"/>
    <property type="evidence" value="ECO:0007669"/>
    <property type="project" value="InterPro"/>
</dbReference>
<dbReference type="GO" id="GO:0003677">
    <property type="term" value="F:DNA binding"/>
    <property type="evidence" value="ECO:0007669"/>
    <property type="project" value="InterPro"/>
</dbReference>
<gene>
    <name evidence="2" type="ORF">ESB00_17875</name>
</gene>
<protein>
    <recommendedName>
        <fullName evidence="1">Transcription elongation factor GreA/GreB N-terminal domain-containing protein</fullName>
    </recommendedName>
</protein>
<dbReference type="Gene3D" id="3.10.50.30">
    <property type="entry name" value="Transcription elongation factor, GreA/GreB, C-terminal domain"/>
    <property type="match status" value="1"/>
</dbReference>
<dbReference type="Gene3D" id="1.10.287.180">
    <property type="entry name" value="Transcription elongation factor, GreA/GreB, N-terminal domain"/>
    <property type="match status" value="1"/>
</dbReference>
<evidence type="ECO:0000313" key="3">
    <source>
        <dbReference type="Proteomes" id="UP000290218"/>
    </source>
</evidence>
<dbReference type="Proteomes" id="UP000290218">
    <property type="component" value="Unassembled WGS sequence"/>
</dbReference>
<dbReference type="InterPro" id="IPR023459">
    <property type="entry name" value="Tscrpt_elong_fac_GreA/B_fam"/>
</dbReference>
<accession>A0A4Q1C564</accession>
<dbReference type="RefSeq" id="WP_129049355.1">
    <property type="nucleotide sequence ID" value="NZ_SDHX01000002.1"/>
</dbReference>
<dbReference type="PANTHER" id="PTHR30437:SF4">
    <property type="entry name" value="TRANSCRIPTION ELONGATION FACTOR GREA"/>
    <property type="match status" value="1"/>
</dbReference>
<dbReference type="GO" id="GO:0006354">
    <property type="term" value="P:DNA-templated transcription elongation"/>
    <property type="evidence" value="ECO:0007669"/>
    <property type="project" value="TreeGrafter"/>
</dbReference>
<sequence length="206" mass="23031">MAPPRRKVIFRQAPPPPMTIYVRSGFLRRLTEEFEALKVKRAALVEDKMEAHSQGDLRENFGFKAAKDAIRAVDRKMDELDRFYRRNTFIEVDPAGWLTKPTDFVQLGHVIRIEKEDVGTKRKHRFVFLVATYGETATDPDSGIECLPHSSPLAASLLGLAAGKPTPVQLPAGPSVLTVLSIRNPTQGELDRLLTAIKPPEMEGEE</sequence>
<organism evidence="2 3">
    <name type="scientific">Oleiharenicola lentus</name>
    <dbReference type="NCBI Taxonomy" id="2508720"/>
    <lineage>
        <taxon>Bacteria</taxon>
        <taxon>Pseudomonadati</taxon>
        <taxon>Verrucomicrobiota</taxon>
        <taxon>Opitutia</taxon>
        <taxon>Opitutales</taxon>
        <taxon>Opitutaceae</taxon>
        <taxon>Oleiharenicola</taxon>
    </lineage>
</organism>
<dbReference type="InterPro" id="IPR036805">
    <property type="entry name" value="Tscrpt_elong_fac_GreA/B_N_sf"/>
</dbReference>
<reference evidence="2 3" key="1">
    <citation type="submission" date="2019-01" db="EMBL/GenBank/DDBJ databases">
        <title>Lacunisphaera sp. strain TWA-58.</title>
        <authorList>
            <person name="Chen W.-M."/>
        </authorList>
    </citation>
    <scope>NUCLEOTIDE SEQUENCE [LARGE SCALE GENOMIC DNA]</scope>
    <source>
        <strain evidence="2 3">TWA-58</strain>
    </source>
</reference>
<comment type="caution">
    <text evidence="2">The sequence shown here is derived from an EMBL/GenBank/DDBJ whole genome shotgun (WGS) entry which is preliminary data.</text>
</comment>
<feature type="domain" description="Transcription elongation factor GreA/GreB N-terminal" evidence="1">
    <location>
        <begin position="27"/>
        <end position="81"/>
    </location>
</feature>
<keyword evidence="3" id="KW-1185">Reference proteome</keyword>
<dbReference type="SUPFAM" id="SSF46557">
    <property type="entry name" value="GreA transcript cleavage protein, N-terminal domain"/>
    <property type="match status" value="1"/>
</dbReference>
<dbReference type="EMBL" id="SDHX01000002">
    <property type="protein sequence ID" value="RXK53560.1"/>
    <property type="molecule type" value="Genomic_DNA"/>
</dbReference>
<dbReference type="InterPro" id="IPR036953">
    <property type="entry name" value="GreA/GreB_C_sf"/>
</dbReference>
<dbReference type="InterPro" id="IPR022691">
    <property type="entry name" value="Tscrpt_elong_fac_GreA/B_N"/>
</dbReference>
<dbReference type="PANTHER" id="PTHR30437">
    <property type="entry name" value="TRANSCRIPTION ELONGATION FACTOR GREA"/>
    <property type="match status" value="1"/>
</dbReference>
<name>A0A4Q1C564_9BACT</name>
<dbReference type="OrthoDB" id="190005at2"/>
<evidence type="ECO:0000313" key="2">
    <source>
        <dbReference type="EMBL" id="RXK53560.1"/>
    </source>
</evidence>
<proteinExistence type="predicted"/>
<dbReference type="Pfam" id="PF03449">
    <property type="entry name" value="GreA_GreB_N"/>
    <property type="match status" value="1"/>
</dbReference>
<dbReference type="GO" id="GO:0032784">
    <property type="term" value="P:regulation of DNA-templated transcription elongation"/>
    <property type="evidence" value="ECO:0007669"/>
    <property type="project" value="InterPro"/>
</dbReference>
<dbReference type="SUPFAM" id="SSF54534">
    <property type="entry name" value="FKBP-like"/>
    <property type="match status" value="1"/>
</dbReference>
<evidence type="ECO:0000259" key="1">
    <source>
        <dbReference type="Pfam" id="PF03449"/>
    </source>
</evidence>